<accession>A0ACC0W0C8</accession>
<sequence length="388" mass="44437">MDKPLVEPPEVSDSDVSSLCGSELELEMAWGEGPIAPLRTETPAVDGTAKAGMERSSSNGSGSSRARTPPKRRNESPLARSKRLINIHPIRSAVFLSKPNELPVGVRKQQRWFNGEKAIAGESITWRGTYAWFVWYKDHHVGNRLASTKLEDLMEHMDINVEWRSNFQKLAEPQNEDLQKEFRQGGSVFENNRSHTSRNRRKDEWNDFLMKDAEQMFTRIDRRARALMLGSFNSFALFIEAVEYVVLHFIQWREVPSELEIAAPLFRMLKHPVELMNTGEKDVRMILPLLDSAFHRLIIHSVCQFYGMRSRTEVNRRLNTKIMVLKHPKKKGLTTPCSLCEFIRETRIARRQVVAVSPEDMNSGHALELQSKSSECSDGFCLVEALQV</sequence>
<name>A0ACC0W0C8_9STRA</name>
<evidence type="ECO:0000313" key="1">
    <source>
        <dbReference type="EMBL" id="KAI9912209.1"/>
    </source>
</evidence>
<dbReference type="Proteomes" id="UP001163321">
    <property type="component" value="Chromosome 5"/>
</dbReference>
<evidence type="ECO:0000313" key="2">
    <source>
        <dbReference type="Proteomes" id="UP001163321"/>
    </source>
</evidence>
<proteinExistence type="predicted"/>
<organism evidence="1 2">
    <name type="scientific">Peronosclerospora sorghi</name>
    <dbReference type="NCBI Taxonomy" id="230839"/>
    <lineage>
        <taxon>Eukaryota</taxon>
        <taxon>Sar</taxon>
        <taxon>Stramenopiles</taxon>
        <taxon>Oomycota</taxon>
        <taxon>Peronosporomycetes</taxon>
        <taxon>Peronosporales</taxon>
        <taxon>Peronosporaceae</taxon>
        <taxon>Peronosclerospora</taxon>
    </lineage>
</organism>
<keyword evidence="2" id="KW-1185">Reference proteome</keyword>
<reference evidence="1 2" key="1">
    <citation type="journal article" date="2022" name="bioRxiv">
        <title>The genome of the oomycete Peronosclerospora sorghi, a cosmopolitan pathogen of maize and sorghum, is inflated with dispersed pseudogenes.</title>
        <authorList>
            <person name="Fletcher K."/>
            <person name="Martin F."/>
            <person name="Isakeit T."/>
            <person name="Cavanaugh K."/>
            <person name="Magill C."/>
            <person name="Michelmore R."/>
        </authorList>
    </citation>
    <scope>NUCLEOTIDE SEQUENCE [LARGE SCALE GENOMIC DNA]</scope>
    <source>
        <strain evidence="1">P6</strain>
    </source>
</reference>
<gene>
    <name evidence="1" type="ORF">PsorP6_009294</name>
</gene>
<protein>
    <submittedName>
        <fullName evidence="1">Uncharacterized protein</fullName>
    </submittedName>
</protein>
<dbReference type="EMBL" id="CM047584">
    <property type="protein sequence ID" value="KAI9912209.1"/>
    <property type="molecule type" value="Genomic_DNA"/>
</dbReference>
<comment type="caution">
    <text evidence="1">The sequence shown here is derived from an EMBL/GenBank/DDBJ whole genome shotgun (WGS) entry which is preliminary data.</text>
</comment>